<accession>A0A8X6W019</accession>
<name>A0A8X6W019_TRICX</name>
<evidence type="ECO:0000313" key="1">
    <source>
        <dbReference type="EMBL" id="GFY25376.1"/>
    </source>
</evidence>
<keyword evidence="2" id="KW-1185">Reference proteome</keyword>
<protein>
    <submittedName>
        <fullName evidence="1">Uncharacterized protein</fullName>
    </submittedName>
</protein>
<proteinExistence type="predicted"/>
<gene>
    <name evidence="1" type="ORF">TNCV_2484961</name>
</gene>
<dbReference type="Proteomes" id="UP000887159">
    <property type="component" value="Unassembled WGS sequence"/>
</dbReference>
<dbReference type="EMBL" id="BMAU01021371">
    <property type="protein sequence ID" value="GFY25376.1"/>
    <property type="molecule type" value="Genomic_DNA"/>
</dbReference>
<organism evidence="1 2">
    <name type="scientific">Trichonephila clavipes</name>
    <name type="common">Golden silk orbweaver</name>
    <name type="synonym">Nephila clavipes</name>
    <dbReference type="NCBI Taxonomy" id="2585209"/>
    <lineage>
        <taxon>Eukaryota</taxon>
        <taxon>Metazoa</taxon>
        <taxon>Ecdysozoa</taxon>
        <taxon>Arthropoda</taxon>
        <taxon>Chelicerata</taxon>
        <taxon>Arachnida</taxon>
        <taxon>Araneae</taxon>
        <taxon>Araneomorphae</taxon>
        <taxon>Entelegynae</taxon>
        <taxon>Araneoidea</taxon>
        <taxon>Nephilidae</taxon>
        <taxon>Trichonephila</taxon>
    </lineage>
</organism>
<reference evidence="1" key="1">
    <citation type="submission" date="2020-08" db="EMBL/GenBank/DDBJ databases">
        <title>Multicomponent nature underlies the extraordinary mechanical properties of spider dragline silk.</title>
        <authorList>
            <person name="Kono N."/>
            <person name="Nakamura H."/>
            <person name="Mori M."/>
            <person name="Yoshida Y."/>
            <person name="Ohtoshi R."/>
            <person name="Malay A.D."/>
            <person name="Moran D.A.P."/>
            <person name="Tomita M."/>
            <person name="Numata K."/>
            <person name="Arakawa K."/>
        </authorList>
    </citation>
    <scope>NUCLEOTIDE SEQUENCE</scope>
</reference>
<sequence>MSSNLFLFKVSLSRGNKKKSGGLRSGEGCRRMPLHAFQLHFRVVPRTPSVILSDNADQGIWCRIHRFDKIS</sequence>
<comment type="caution">
    <text evidence="1">The sequence shown here is derived from an EMBL/GenBank/DDBJ whole genome shotgun (WGS) entry which is preliminary data.</text>
</comment>
<evidence type="ECO:0000313" key="2">
    <source>
        <dbReference type="Proteomes" id="UP000887159"/>
    </source>
</evidence>
<dbReference type="AlphaFoldDB" id="A0A8X6W019"/>